<protein>
    <submittedName>
        <fullName evidence="2">GNAT family N-acetyltransferase</fullName>
    </submittedName>
</protein>
<organism evidence="2 3">
    <name type="scientific">Alicyclobacillus mengziensis</name>
    <dbReference type="NCBI Taxonomy" id="2931921"/>
    <lineage>
        <taxon>Bacteria</taxon>
        <taxon>Bacillati</taxon>
        <taxon>Bacillota</taxon>
        <taxon>Bacilli</taxon>
        <taxon>Bacillales</taxon>
        <taxon>Alicyclobacillaceae</taxon>
        <taxon>Alicyclobacillus</taxon>
    </lineage>
</organism>
<dbReference type="InterPro" id="IPR053144">
    <property type="entry name" value="Acetyltransferase_Butenolide"/>
</dbReference>
<dbReference type="Proteomes" id="UP000663505">
    <property type="component" value="Chromosome"/>
</dbReference>
<name>A0A9X7VY99_9BACL</name>
<dbReference type="CDD" id="cd04301">
    <property type="entry name" value="NAT_SF"/>
    <property type="match status" value="1"/>
</dbReference>
<dbReference type="GO" id="GO:0016747">
    <property type="term" value="F:acyltransferase activity, transferring groups other than amino-acyl groups"/>
    <property type="evidence" value="ECO:0007669"/>
    <property type="project" value="InterPro"/>
</dbReference>
<reference evidence="2 3" key="1">
    <citation type="submission" date="2021-02" db="EMBL/GenBank/DDBJ databases">
        <title>Alicyclobacillus curvatus sp. nov. and Alicyclobacillus mengziensis sp. nov., two acidophilic bacteria isolated from acid mine drainage.</title>
        <authorList>
            <person name="Huang Y."/>
        </authorList>
    </citation>
    <scope>NUCLEOTIDE SEQUENCE [LARGE SCALE GENOMIC DNA]</scope>
    <source>
        <strain evidence="2 3">S30H14</strain>
    </source>
</reference>
<dbReference type="AlphaFoldDB" id="A0A9X7VY99"/>
<dbReference type="PANTHER" id="PTHR43233">
    <property type="entry name" value="FAMILY N-ACETYLTRANSFERASE, PUTATIVE (AFU_ORTHOLOGUE AFUA_6G03350)-RELATED"/>
    <property type="match status" value="1"/>
</dbReference>
<gene>
    <name evidence="2" type="ORF">JZ786_20045</name>
</gene>
<evidence type="ECO:0000259" key="1">
    <source>
        <dbReference type="PROSITE" id="PS51186"/>
    </source>
</evidence>
<dbReference type="EMBL" id="CP071182">
    <property type="protein sequence ID" value="QSO46707.1"/>
    <property type="molecule type" value="Genomic_DNA"/>
</dbReference>
<dbReference type="Gene3D" id="3.40.630.30">
    <property type="match status" value="1"/>
</dbReference>
<dbReference type="Pfam" id="PF00583">
    <property type="entry name" value="Acetyltransf_1"/>
    <property type="match status" value="1"/>
</dbReference>
<dbReference type="PROSITE" id="PS51186">
    <property type="entry name" value="GNAT"/>
    <property type="match status" value="1"/>
</dbReference>
<accession>A0A9X7VY99</accession>
<evidence type="ECO:0000313" key="3">
    <source>
        <dbReference type="Proteomes" id="UP000663505"/>
    </source>
</evidence>
<evidence type="ECO:0000313" key="2">
    <source>
        <dbReference type="EMBL" id="QSO46707.1"/>
    </source>
</evidence>
<proteinExistence type="predicted"/>
<dbReference type="InterPro" id="IPR000182">
    <property type="entry name" value="GNAT_dom"/>
</dbReference>
<dbReference type="SUPFAM" id="SSF55729">
    <property type="entry name" value="Acyl-CoA N-acyltransferases (Nat)"/>
    <property type="match status" value="1"/>
</dbReference>
<dbReference type="RefSeq" id="WP_206656072.1">
    <property type="nucleotide sequence ID" value="NZ_CP071182.1"/>
</dbReference>
<dbReference type="KEGG" id="afx:JZ786_20045"/>
<dbReference type="InterPro" id="IPR016181">
    <property type="entry name" value="Acyl_CoA_acyltransferase"/>
</dbReference>
<sequence length="136" mass="16264">MDFEVVGRLNSEQIKTLHEMYQLEWWTKERTLTDVQIMLDNSDVIVAFVEGKDKEITAFARILTDYVYKAIIFDVIVKASYRGRHLGNELMNTIIEHPSLSKVKHFELYCRPEMIPFYEKWGFTKDLGELHFMRRR</sequence>
<dbReference type="PANTHER" id="PTHR43233:SF1">
    <property type="entry name" value="FAMILY N-ACETYLTRANSFERASE, PUTATIVE (AFU_ORTHOLOGUE AFUA_6G03350)-RELATED"/>
    <property type="match status" value="1"/>
</dbReference>
<keyword evidence="3" id="KW-1185">Reference proteome</keyword>
<feature type="domain" description="N-acetyltransferase" evidence="1">
    <location>
        <begin position="4"/>
        <end position="136"/>
    </location>
</feature>